<dbReference type="OrthoDB" id="6222038at2759"/>
<proteinExistence type="predicted"/>
<reference evidence="1" key="1">
    <citation type="submission" date="2019-07" db="EMBL/GenBank/DDBJ databases">
        <title>Annotation for the trematode Paragonimus miyazaki's.</title>
        <authorList>
            <person name="Choi Y.-J."/>
        </authorList>
    </citation>
    <scope>NUCLEOTIDE SEQUENCE</scope>
    <source>
        <strain evidence="1">Japan</strain>
    </source>
</reference>
<protein>
    <submittedName>
        <fullName evidence="1">Uncharacterized protein</fullName>
    </submittedName>
</protein>
<sequence>MVSCPRELVAIDNTACIMKVERSVSYCDAHRICYMEGLKRGLRMFLMGKDAFKLVEVVRDPVLRFYGIHGLLQDVGSSLLSWMYSDPGCSSCVSIYGTGVWKRGEPNGRGMERVVMCNYEGCADVAQRNTTGSFVCQKSNHPMPNRLKATRYFTDWPVKITNPFMSDDQNEGCFCILKLSTALLCSLK</sequence>
<organism evidence="1 2">
    <name type="scientific">Paragonimus skrjabini miyazakii</name>
    <dbReference type="NCBI Taxonomy" id="59628"/>
    <lineage>
        <taxon>Eukaryota</taxon>
        <taxon>Metazoa</taxon>
        <taxon>Spiralia</taxon>
        <taxon>Lophotrochozoa</taxon>
        <taxon>Platyhelminthes</taxon>
        <taxon>Trematoda</taxon>
        <taxon>Digenea</taxon>
        <taxon>Plagiorchiida</taxon>
        <taxon>Troglotremata</taxon>
        <taxon>Troglotrematidae</taxon>
        <taxon>Paragonimus</taxon>
    </lineage>
</organism>
<evidence type="ECO:0000313" key="2">
    <source>
        <dbReference type="Proteomes" id="UP000822476"/>
    </source>
</evidence>
<keyword evidence="2" id="KW-1185">Reference proteome</keyword>
<comment type="caution">
    <text evidence="1">The sequence shown here is derived from an EMBL/GenBank/DDBJ whole genome shotgun (WGS) entry which is preliminary data.</text>
</comment>
<gene>
    <name evidence="1" type="ORF">EG68_01766</name>
</gene>
<dbReference type="Proteomes" id="UP000822476">
    <property type="component" value="Unassembled WGS sequence"/>
</dbReference>
<name>A0A8S9Z5T2_9TREM</name>
<accession>A0A8S9Z5T2</accession>
<dbReference type="AlphaFoldDB" id="A0A8S9Z5T2"/>
<evidence type="ECO:0000313" key="1">
    <source>
        <dbReference type="EMBL" id="KAF7260763.1"/>
    </source>
</evidence>
<dbReference type="EMBL" id="JTDE01000620">
    <property type="protein sequence ID" value="KAF7260763.1"/>
    <property type="molecule type" value="Genomic_DNA"/>
</dbReference>